<dbReference type="PANTHER" id="PTHR46401:SF2">
    <property type="entry name" value="GLYCOSYLTRANSFERASE WBBK-RELATED"/>
    <property type="match status" value="1"/>
</dbReference>
<dbReference type="Pfam" id="PF00534">
    <property type="entry name" value="Glycos_transf_1"/>
    <property type="match status" value="1"/>
</dbReference>
<accession>G5GFV4</accession>
<comment type="caution">
    <text evidence="4">The sequence shown here is derived from an EMBL/GenBank/DDBJ whole genome shotgun (WGS) entry which is preliminary data.</text>
</comment>
<evidence type="ECO:0000259" key="3">
    <source>
        <dbReference type="Pfam" id="PF13439"/>
    </source>
</evidence>
<dbReference type="InterPro" id="IPR001296">
    <property type="entry name" value="Glyco_trans_1"/>
</dbReference>
<gene>
    <name evidence="4" type="ORF">HMPREF9333_00443</name>
</gene>
<organism evidence="4 5">
    <name type="scientific">Johnsonella ignava ATCC 51276</name>
    <dbReference type="NCBI Taxonomy" id="679200"/>
    <lineage>
        <taxon>Bacteria</taxon>
        <taxon>Bacillati</taxon>
        <taxon>Bacillota</taxon>
        <taxon>Clostridia</taxon>
        <taxon>Lachnospirales</taxon>
        <taxon>Lachnospiraceae</taxon>
        <taxon>Johnsonella</taxon>
    </lineage>
</organism>
<dbReference type="eggNOG" id="COG0438">
    <property type="taxonomic scope" value="Bacteria"/>
</dbReference>
<evidence type="ECO:0000313" key="5">
    <source>
        <dbReference type="Proteomes" id="UP000003011"/>
    </source>
</evidence>
<dbReference type="Gene3D" id="3.40.50.2000">
    <property type="entry name" value="Glycogen Phosphorylase B"/>
    <property type="match status" value="2"/>
</dbReference>
<dbReference type="OrthoDB" id="9771846at2"/>
<dbReference type="STRING" id="679200.HMPREF9333_00443"/>
<evidence type="ECO:0000313" key="4">
    <source>
        <dbReference type="EMBL" id="EHI56378.1"/>
    </source>
</evidence>
<name>G5GFV4_9FIRM</name>
<evidence type="ECO:0008006" key="6">
    <source>
        <dbReference type="Google" id="ProtNLM"/>
    </source>
</evidence>
<reference evidence="4 5" key="1">
    <citation type="submission" date="2011-08" db="EMBL/GenBank/DDBJ databases">
        <title>The Genome Sequence of Johnsonella ignava ATCC 51276.</title>
        <authorList>
            <consortium name="The Broad Institute Genome Sequencing Platform"/>
            <person name="Earl A."/>
            <person name="Ward D."/>
            <person name="Feldgarden M."/>
            <person name="Gevers D."/>
            <person name="Izard J."/>
            <person name="Blanton J.M."/>
            <person name="Baranova O.V."/>
            <person name="Dewhirst F.E."/>
            <person name="Young S.K."/>
            <person name="Zeng Q."/>
            <person name="Gargeya S."/>
            <person name="Fitzgerald M."/>
            <person name="Haas B."/>
            <person name="Abouelleil A."/>
            <person name="Alvarado L."/>
            <person name="Arachchi H.M."/>
            <person name="Berlin A."/>
            <person name="Brown A."/>
            <person name="Chapman S.B."/>
            <person name="Chen Z."/>
            <person name="Dunbar C."/>
            <person name="Freedman E."/>
            <person name="Gearin G."/>
            <person name="Gellesch M."/>
            <person name="Goldberg J."/>
            <person name="Griggs A."/>
            <person name="Gujja S."/>
            <person name="Heiman D."/>
            <person name="Howarth C."/>
            <person name="Larson L."/>
            <person name="Lui A."/>
            <person name="MacDonald P.J.P."/>
            <person name="Montmayeur A."/>
            <person name="Murphy C."/>
            <person name="Neiman D."/>
            <person name="Pearson M."/>
            <person name="Priest M."/>
            <person name="Roberts A."/>
            <person name="Saif S."/>
            <person name="Shea T."/>
            <person name="Shenoy N."/>
            <person name="Sisk P."/>
            <person name="Stolte C."/>
            <person name="Sykes S."/>
            <person name="Wortman J."/>
            <person name="Nusbaum C."/>
            <person name="Birren B."/>
        </authorList>
    </citation>
    <scope>NUCLEOTIDE SEQUENCE [LARGE SCALE GENOMIC DNA]</scope>
    <source>
        <strain evidence="4 5">ATCC 51276</strain>
    </source>
</reference>
<dbReference type="AlphaFoldDB" id="G5GFV4"/>
<proteinExistence type="predicted"/>
<dbReference type="PATRIC" id="fig|679200.3.peg.472"/>
<dbReference type="CDD" id="cd03801">
    <property type="entry name" value="GT4_PimA-like"/>
    <property type="match status" value="1"/>
</dbReference>
<dbReference type="Proteomes" id="UP000003011">
    <property type="component" value="Unassembled WGS sequence"/>
</dbReference>
<dbReference type="EMBL" id="ACZL01000009">
    <property type="protein sequence ID" value="EHI56378.1"/>
    <property type="molecule type" value="Genomic_DNA"/>
</dbReference>
<dbReference type="InterPro" id="IPR028098">
    <property type="entry name" value="Glyco_trans_4-like_N"/>
</dbReference>
<dbReference type="SUPFAM" id="SSF53756">
    <property type="entry name" value="UDP-Glycosyltransferase/glycogen phosphorylase"/>
    <property type="match status" value="1"/>
</dbReference>
<protein>
    <recommendedName>
        <fullName evidence="6">Glycosyltransferase subfamily 4-like N-terminal domain-containing protein</fullName>
    </recommendedName>
</protein>
<evidence type="ECO:0000259" key="2">
    <source>
        <dbReference type="Pfam" id="PF00534"/>
    </source>
</evidence>
<evidence type="ECO:0000256" key="1">
    <source>
        <dbReference type="ARBA" id="ARBA00022679"/>
    </source>
</evidence>
<dbReference type="GO" id="GO:0016757">
    <property type="term" value="F:glycosyltransferase activity"/>
    <property type="evidence" value="ECO:0007669"/>
    <property type="project" value="InterPro"/>
</dbReference>
<dbReference type="PANTHER" id="PTHR46401">
    <property type="entry name" value="GLYCOSYLTRANSFERASE WBBK-RELATED"/>
    <property type="match status" value="1"/>
</dbReference>
<feature type="domain" description="Glycosyltransferase subfamily 4-like N-terminal" evidence="3">
    <location>
        <begin position="16"/>
        <end position="179"/>
    </location>
</feature>
<sequence>MKIAIIGHKRIPSNEGGIEKCVEQHAVRMAALGHKVYVYNRGGDNVFGKKYNKKRLKSYKGVRIITVPAGNKKAGVIIYSFLATIHAAFMRYDVVSYCASGPCAAIRLAKIFKIRCIASLHGIDSKRDKWGGFAKKYLEFGEKTAAKKADVCMVLSQNMKDYIDKRYNADSLLFANGIDKPKKRKARIIKNKYGIDKDSYILSLGRIVPEKGIHYLINAFKKCDTDKKLIIAGGAEADREYYNSLKRAGADDMRIKFIGYITGDEIGELYSNAYIFTLPSNLEGMANTLLESMSYGCCCLVSDIPENTEVVKDKAACFKKSDEEDLYKKLQHLLDNPDIVEDYKSTAADYVLKRYNWDIAVDQLLRVFKGERVTYMEVLKEYEDRLLHK</sequence>
<dbReference type="HOGENOM" id="CLU_009583_2_2_9"/>
<feature type="domain" description="Glycosyl transferase family 1" evidence="2">
    <location>
        <begin position="188"/>
        <end position="347"/>
    </location>
</feature>
<dbReference type="Pfam" id="PF13439">
    <property type="entry name" value="Glyco_transf_4"/>
    <property type="match status" value="1"/>
</dbReference>
<dbReference type="RefSeq" id="WP_005539507.1">
    <property type="nucleotide sequence ID" value="NZ_JH378829.1"/>
</dbReference>
<keyword evidence="5" id="KW-1185">Reference proteome</keyword>
<keyword evidence="1" id="KW-0808">Transferase</keyword>